<gene>
    <name evidence="3" type="ORF">COV72_02600</name>
</gene>
<evidence type="ECO:0000256" key="1">
    <source>
        <dbReference type="SAM" id="Phobius"/>
    </source>
</evidence>
<organism evidence="3 4">
    <name type="scientific">Candidatus Ghiorseimicrobium undicola</name>
    <dbReference type="NCBI Taxonomy" id="1974746"/>
    <lineage>
        <taxon>Bacteria</taxon>
        <taxon>Pseudomonadati</taxon>
        <taxon>Candidatus Omnitrophota</taxon>
        <taxon>Candidatus Ghiorseimicrobium</taxon>
    </lineage>
</organism>
<feature type="domain" description="Urease accessory protein UreH-like transmembrane" evidence="2">
    <location>
        <begin position="43"/>
        <end position="232"/>
    </location>
</feature>
<evidence type="ECO:0000313" key="3">
    <source>
        <dbReference type="EMBL" id="PIQ89533.1"/>
    </source>
</evidence>
<feature type="transmembrane region" description="Helical" evidence="1">
    <location>
        <begin position="220"/>
        <end position="240"/>
    </location>
</feature>
<dbReference type="PANTHER" id="PTHR36394">
    <property type="entry name" value="OS01G0277700 PROTEIN"/>
    <property type="match status" value="1"/>
</dbReference>
<reference evidence="3 4" key="1">
    <citation type="submission" date="2017-09" db="EMBL/GenBank/DDBJ databases">
        <title>Depth-based differentiation of microbial function through sediment-hosted aquifers and enrichment of novel symbionts in the deep terrestrial subsurface.</title>
        <authorList>
            <person name="Probst A.J."/>
            <person name="Ladd B."/>
            <person name="Jarett J.K."/>
            <person name="Geller-Mcgrath D.E."/>
            <person name="Sieber C.M."/>
            <person name="Emerson J.B."/>
            <person name="Anantharaman K."/>
            <person name="Thomas B.C."/>
            <person name="Malmstrom R."/>
            <person name="Stieglmeier M."/>
            <person name="Klingl A."/>
            <person name="Woyke T."/>
            <person name="Ryan C.M."/>
            <person name="Banfield J.F."/>
        </authorList>
    </citation>
    <scope>NUCLEOTIDE SEQUENCE [LARGE SCALE GENOMIC DNA]</scope>
    <source>
        <strain evidence="3">CG11_big_fil_rev_8_21_14_0_20_42_13</strain>
    </source>
</reference>
<proteinExistence type="predicted"/>
<feature type="transmembrane region" description="Helical" evidence="1">
    <location>
        <begin position="153"/>
        <end position="173"/>
    </location>
</feature>
<feature type="transmembrane region" description="Helical" evidence="1">
    <location>
        <begin position="45"/>
        <end position="74"/>
    </location>
</feature>
<protein>
    <recommendedName>
        <fullName evidence="2">Urease accessory protein UreH-like transmembrane domain-containing protein</fullName>
    </recommendedName>
</protein>
<accession>A0A2H0LYN3</accession>
<dbReference type="AlphaFoldDB" id="A0A2H0LYN3"/>
<evidence type="ECO:0000259" key="2">
    <source>
        <dbReference type="Pfam" id="PF13386"/>
    </source>
</evidence>
<keyword evidence="1" id="KW-0812">Transmembrane</keyword>
<dbReference type="InterPro" id="IPR039447">
    <property type="entry name" value="UreH-like_TM_dom"/>
</dbReference>
<dbReference type="Pfam" id="PF13386">
    <property type="entry name" value="DsbD_2"/>
    <property type="match status" value="1"/>
</dbReference>
<comment type="caution">
    <text evidence="3">The sequence shown here is derived from an EMBL/GenBank/DDBJ whole genome shotgun (WGS) entry which is preliminary data.</text>
</comment>
<keyword evidence="1" id="KW-1133">Transmembrane helix</keyword>
<keyword evidence="1" id="KW-0472">Membrane</keyword>
<sequence>MSKELIILIWTALSIGFIHTVLGPDHYLPFIAMSKARKWSLFKTGLITFLCGLGHVLSSVVLGFIGIALGIAVFRLESIESFRGDIAAWFLLIFGFTYFIWGLRVALRSRPHVHAHAHDNEKSHKHTHSHIAGGHVHLHEVSRDAKGANITPWILFTIFVFGPCEPLIPILMYPAAKGSIISVIAVTGAFAVTTISTMLALVFMFSYGLSWLKFNWLERYSHALAGLIIFICGGAIKFLGL</sequence>
<feature type="transmembrane region" description="Helical" evidence="1">
    <location>
        <begin position="6"/>
        <end position="24"/>
    </location>
</feature>
<evidence type="ECO:0000313" key="4">
    <source>
        <dbReference type="Proteomes" id="UP000229641"/>
    </source>
</evidence>
<feature type="transmembrane region" description="Helical" evidence="1">
    <location>
        <begin position="86"/>
        <end position="107"/>
    </location>
</feature>
<feature type="transmembrane region" description="Helical" evidence="1">
    <location>
        <begin position="179"/>
        <end position="208"/>
    </location>
</feature>
<dbReference type="EMBL" id="PCWA01000035">
    <property type="protein sequence ID" value="PIQ89533.1"/>
    <property type="molecule type" value="Genomic_DNA"/>
</dbReference>
<dbReference type="PANTHER" id="PTHR36394:SF1">
    <property type="entry name" value="OS01G0277700 PROTEIN"/>
    <property type="match status" value="1"/>
</dbReference>
<dbReference type="Proteomes" id="UP000229641">
    <property type="component" value="Unassembled WGS sequence"/>
</dbReference>
<name>A0A2H0LYN3_9BACT</name>